<evidence type="ECO:0000313" key="3">
    <source>
        <dbReference type="EMBL" id="QPQ94006.1"/>
    </source>
</evidence>
<keyword evidence="2" id="KW-1133">Transmembrane helix</keyword>
<dbReference type="Proteomes" id="UP000594892">
    <property type="component" value="Chromosome 2"/>
</dbReference>
<evidence type="ECO:0000256" key="1">
    <source>
        <dbReference type="SAM" id="MobiDB-lite"/>
    </source>
</evidence>
<keyword evidence="2" id="KW-0472">Membrane</keyword>
<keyword evidence="2" id="KW-0812">Transmembrane</keyword>
<dbReference type="InterPro" id="IPR046494">
    <property type="entry name" value="DUF6587"/>
</dbReference>
<dbReference type="EMBL" id="CP099587">
    <property type="protein sequence ID" value="USS47091.1"/>
    <property type="molecule type" value="Genomic_DNA"/>
</dbReference>
<evidence type="ECO:0000256" key="2">
    <source>
        <dbReference type="SAM" id="Phobius"/>
    </source>
</evidence>
<dbReference type="AlphaFoldDB" id="A0AAP9Y3M9"/>
<dbReference type="Pfam" id="PF20228">
    <property type="entry name" value="DUF6587"/>
    <property type="match status" value="1"/>
</dbReference>
<gene>
    <name evidence="3" type="ORF">I6H06_17670</name>
    <name evidence="4" type="ORF">NFI99_19665</name>
</gene>
<dbReference type="EMBL" id="CP065601">
    <property type="protein sequence ID" value="QPQ94006.1"/>
    <property type="molecule type" value="Genomic_DNA"/>
</dbReference>
<name>A0AAP9Y3M9_BURGL</name>
<feature type="region of interest" description="Disordered" evidence="1">
    <location>
        <begin position="79"/>
        <end position="110"/>
    </location>
</feature>
<dbReference type="Proteomes" id="UP001056386">
    <property type="component" value="Chromosome 1"/>
</dbReference>
<evidence type="ECO:0000313" key="4">
    <source>
        <dbReference type="EMBL" id="USS47091.1"/>
    </source>
</evidence>
<accession>A0AAP9Y3M9</accession>
<feature type="transmembrane region" description="Helical" evidence="2">
    <location>
        <begin position="6"/>
        <end position="24"/>
    </location>
</feature>
<protein>
    <submittedName>
        <fullName evidence="3">Uncharacterized protein</fullName>
    </submittedName>
</protein>
<reference evidence="3 5" key="1">
    <citation type="submission" date="2020-12" db="EMBL/GenBank/DDBJ databases">
        <title>FDA dAtabase for Regulatory Grade micrObial Sequences (FDA-ARGOS): Supporting development and validation of Infectious Disease Dx tests.</title>
        <authorList>
            <person name="Minogue T."/>
            <person name="Wolcott M."/>
            <person name="Wasieloski L."/>
            <person name="Aguilar W."/>
            <person name="Moore D."/>
            <person name="Jaissle J."/>
            <person name="Tallon L."/>
            <person name="Sadzewicz L."/>
            <person name="Zhao X."/>
            <person name="Boylan J."/>
            <person name="Ott S."/>
            <person name="Bowen H."/>
            <person name="Vavikolanu K."/>
            <person name="Mehta A."/>
            <person name="Aluvathingal J."/>
            <person name="Nadendla S."/>
            <person name="Yan Y."/>
            <person name="Sichtig H."/>
        </authorList>
    </citation>
    <scope>NUCLEOTIDE SEQUENCE [LARGE SCALE GENOMIC DNA]</scope>
    <source>
        <strain evidence="3 5">FDAARGOS_949</strain>
    </source>
</reference>
<dbReference type="RefSeq" id="WP_012735131.1">
    <property type="nucleotide sequence ID" value="NZ_CP021074.1"/>
</dbReference>
<sequence length="110" mass="10906">MSGGSGWQYAVIGVAVIASGVVTARQLAPAWAARRQTALAERLAARRHPALRWLGRRLAAGAAAGGGCGSGCSACGGCGTSGGPPPDESPLTFKPRAARGHAAETGARGR</sequence>
<proteinExistence type="predicted"/>
<evidence type="ECO:0000313" key="5">
    <source>
        <dbReference type="Proteomes" id="UP000594892"/>
    </source>
</evidence>
<evidence type="ECO:0000313" key="6">
    <source>
        <dbReference type="Proteomes" id="UP001056386"/>
    </source>
</evidence>
<keyword evidence="6" id="KW-1185">Reference proteome</keyword>
<dbReference type="GeneID" id="45697479"/>
<reference evidence="4" key="2">
    <citation type="submission" date="2022-06" db="EMBL/GenBank/DDBJ databases">
        <title>Draft genome sequence of Burkholderia glumae strain GR20004 isolated from rice panicle showing bacterial panicle blight.</title>
        <authorList>
            <person name="Choi S.Y."/>
            <person name="Lee Y.H."/>
        </authorList>
    </citation>
    <scope>NUCLEOTIDE SEQUENCE</scope>
    <source>
        <strain evidence="4">GR20004</strain>
    </source>
</reference>
<organism evidence="3 5">
    <name type="scientific">Burkholderia glumae</name>
    <name type="common">Pseudomonas glumae</name>
    <dbReference type="NCBI Taxonomy" id="337"/>
    <lineage>
        <taxon>Bacteria</taxon>
        <taxon>Pseudomonadati</taxon>
        <taxon>Pseudomonadota</taxon>
        <taxon>Betaproteobacteria</taxon>
        <taxon>Burkholderiales</taxon>
        <taxon>Burkholderiaceae</taxon>
        <taxon>Burkholderia</taxon>
    </lineage>
</organism>